<evidence type="ECO:0000256" key="1">
    <source>
        <dbReference type="SAM" id="MobiDB-lite"/>
    </source>
</evidence>
<evidence type="ECO:0000313" key="3">
    <source>
        <dbReference type="Proteomes" id="UP000050535"/>
    </source>
</evidence>
<keyword evidence="3" id="KW-1185">Reference proteome</keyword>
<proteinExistence type="predicted"/>
<accession>A0A0P7GL56</accession>
<dbReference type="AlphaFoldDB" id="A0A0P7GL56"/>
<sequence length="35" mass="3852">METTSDASVSFDESDTRSDKMHSTIETLVDGTDRS</sequence>
<feature type="compositionally biased region" description="Basic and acidic residues" evidence="1">
    <location>
        <begin position="14"/>
        <end position="23"/>
    </location>
</feature>
<reference evidence="3" key="1">
    <citation type="submission" date="2013-11" db="EMBL/GenBank/DDBJ databases">
        <authorList>
            <person name="Hoang H.T."/>
            <person name="Killian M.L."/>
            <person name="Madson D.M."/>
            <person name="Arruda P.H.E."/>
            <person name="Sun D."/>
            <person name="Schwartz K.J."/>
            <person name="Yoon K."/>
        </authorList>
    </citation>
    <scope>NUCLEOTIDE SEQUENCE [LARGE SCALE GENOMIC DNA]</scope>
    <source>
        <strain evidence="3">CDK2</strain>
    </source>
</reference>
<dbReference type="Proteomes" id="UP000050535">
    <property type="component" value="Unassembled WGS sequence"/>
</dbReference>
<gene>
    <name evidence="2" type="ORF">SY89_00073</name>
</gene>
<organism evidence="2 3">
    <name type="scientific">Halolamina pelagica</name>
    <dbReference type="NCBI Taxonomy" id="699431"/>
    <lineage>
        <taxon>Archaea</taxon>
        <taxon>Methanobacteriati</taxon>
        <taxon>Methanobacteriota</taxon>
        <taxon>Stenosarchaea group</taxon>
        <taxon>Halobacteria</taxon>
        <taxon>Halobacteriales</taxon>
        <taxon>Haloferacaceae</taxon>
    </lineage>
</organism>
<dbReference type="EMBL" id="LGUC01000001">
    <property type="protein sequence ID" value="KPN29360.1"/>
    <property type="molecule type" value="Genomic_DNA"/>
</dbReference>
<feature type="region of interest" description="Disordered" evidence="1">
    <location>
        <begin position="1"/>
        <end position="35"/>
    </location>
</feature>
<comment type="caution">
    <text evidence="2">The sequence shown here is derived from an EMBL/GenBank/DDBJ whole genome shotgun (WGS) entry which is preliminary data.</text>
</comment>
<protein>
    <submittedName>
        <fullName evidence="2">Uncharacterized protein</fullName>
    </submittedName>
</protein>
<evidence type="ECO:0000313" key="2">
    <source>
        <dbReference type="EMBL" id="KPN29360.1"/>
    </source>
</evidence>
<name>A0A0P7GL56_9EURY</name>